<dbReference type="STRING" id="1123367.GCA_000621305_02988"/>
<dbReference type="InterPro" id="IPR006140">
    <property type="entry name" value="D-isomer_DH_NAD-bd"/>
</dbReference>
<name>N6YVU6_THAL4</name>
<accession>N6YVU6</accession>
<dbReference type="Proteomes" id="UP000013232">
    <property type="component" value="Unassembled WGS sequence"/>
</dbReference>
<feature type="domain" description="D-isomer specific 2-hydroxyacid dehydrogenase NAD-binding" evidence="3">
    <location>
        <begin position="114"/>
        <end position="284"/>
    </location>
</feature>
<dbReference type="Pfam" id="PF02826">
    <property type="entry name" value="2-Hacid_dh_C"/>
    <property type="match status" value="1"/>
</dbReference>
<keyword evidence="2" id="KW-0520">NAD</keyword>
<dbReference type="RefSeq" id="WP_004340817.1">
    <property type="nucleotide sequence ID" value="NZ_AMXE01000058.1"/>
</dbReference>
<dbReference type="GO" id="GO:0051287">
    <property type="term" value="F:NAD binding"/>
    <property type="evidence" value="ECO:0007669"/>
    <property type="project" value="InterPro"/>
</dbReference>
<keyword evidence="1" id="KW-0560">Oxidoreductase</keyword>
<dbReference type="PANTHER" id="PTHR43333">
    <property type="entry name" value="2-HACID_DH_C DOMAIN-CONTAINING PROTEIN"/>
    <property type="match status" value="1"/>
</dbReference>
<evidence type="ECO:0000313" key="4">
    <source>
        <dbReference type="EMBL" id="ENO86258.1"/>
    </source>
</evidence>
<dbReference type="InterPro" id="IPR036291">
    <property type="entry name" value="NAD(P)-bd_dom_sf"/>
</dbReference>
<protein>
    <submittedName>
        <fullName evidence="4">D-isomer specific 2-hydroxyacid dehydrogenase</fullName>
    </submittedName>
</protein>
<proteinExistence type="predicted"/>
<keyword evidence="5" id="KW-1185">Reference proteome</keyword>
<reference evidence="4 5" key="1">
    <citation type="submission" date="2012-09" db="EMBL/GenBank/DDBJ databases">
        <title>Draft Genome Sequences of 6 Strains from Genus Thauera.</title>
        <authorList>
            <person name="Liu B."/>
            <person name="Shapleigh J.P."/>
            <person name="Frostegard A.H."/>
        </authorList>
    </citation>
    <scope>NUCLEOTIDE SEQUENCE [LARGE SCALE GENOMIC DNA]</scope>
    <source>
        <strain evidence="5">47Lol / DSM 12138</strain>
    </source>
</reference>
<evidence type="ECO:0000313" key="5">
    <source>
        <dbReference type="Proteomes" id="UP000013232"/>
    </source>
</evidence>
<dbReference type="PANTHER" id="PTHR43333:SF1">
    <property type="entry name" value="D-ISOMER SPECIFIC 2-HYDROXYACID DEHYDROGENASE NAD-BINDING DOMAIN-CONTAINING PROTEIN"/>
    <property type="match status" value="1"/>
</dbReference>
<organism evidence="4 5">
    <name type="scientific">Thauera linaloolentis (strain DSM 12138 / JCM 21573 / CCUG 41526 / CIP 105981 / IAM 15112 / NBRC 102519 / 47Lol)</name>
    <dbReference type="NCBI Taxonomy" id="1123367"/>
    <lineage>
        <taxon>Bacteria</taxon>
        <taxon>Pseudomonadati</taxon>
        <taxon>Pseudomonadota</taxon>
        <taxon>Betaproteobacteria</taxon>
        <taxon>Rhodocyclales</taxon>
        <taxon>Zoogloeaceae</taxon>
        <taxon>Thauera</taxon>
    </lineage>
</organism>
<dbReference type="AlphaFoldDB" id="N6YVU6"/>
<comment type="caution">
    <text evidence="4">The sequence shown here is derived from an EMBL/GenBank/DDBJ whole genome shotgun (WGS) entry which is preliminary data.</text>
</comment>
<evidence type="ECO:0000256" key="1">
    <source>
        <dbReference type="ARBA" id="ARBA00023002"/>
    </source>
</evidence>
<sequence length="321" mass="33994">MSRPPPHHPVIASQFPGEINDSLRAALPGASIVDLEPGVPAALPPATEVLFARPMLPAGTPRTATAPAGWPFGLRWIQLGSSGTDYYPDWLLDGPVVTSARASTADAVAEFAFAALLAAAKRLPDIWIGRHDDWRWSTLSLLQGSVLGLVGFGAIGHALAKRAQAFGIKVVAVRRTDTPFDLPGVERVSSLAELFAAADHVVLAAPATPATHHLIDRRVLAAARPGLHLINVARGSLIDGDALLDALESGRIGLATLDATEVEPLPEGHPFYTHPRIRLSPHLSALTDRSAAGLAGVFLSNLARYRDGGTLHDVVDRQRGY</sequence>
<dbReference type="Gene3D" id="3.40.50.720">
    <property type="entry name" value="NAD(P)-binding Rossmann-like Domain"/>
    <property type="match status" value="2"/>
</dbReference>
<dbReference type="SUPFAM" id="SSF51735">
    <property type="entry name" value="NAD(P)-binding Rossmann-fold domains"/>
    <property type="match status" value="1"/>
</dbReference>
<dbReference type="OrthoDB" id="9805416at2"/>
<dbReference type="eggNOG" id="COG0111">
    <property type="taxonomic scope" value="Bacteria"/>
</dbReference>
<gene>
    <name evidence="4" type="ORF">C666_13710</name>
</gene>
<evidence type="ECO:0000259" key="3">
    <source>
        <dbReference type="Pfam" id="PF02826"/>
    </source>
</evidence>
<dbReference type="GO" id="GO:0016491">
    <property type="term" value="F:oxidoreductase activity"/>
    <property type="evidence" value="ECO:0007669"/>
    <property type="project" value="UniProtKB-KW"/>
</dbReference>
<dbReference type="EMBL" id="AMXE01000058">
    <property type="protein sequence ID" value="ENO86258.1"/>
    <property type="molecule type" value="Genomic_DNA"/>
</dbReference>
<evidence type="ECO:0000256" key="2">
    <source>
        <dbReference type="ARBA" id="ARBA00023027"/>
    </source>
</evidence>